<dbReference type="PANTHER" id="PTHR33164:SF43">
    <property type="entry name" value="HTH-TYPE TRANSCRIPTIONAL REPRESSOR YETL"/>
    <property type="match status" value="1"/>
</dbReference>
<dbReference type="STRING" id="479433.Caci_4139"/>
<sequence length="149" mass="16309">MADANGPGYDYERPGFLIKQAQAVLHAEMTRALASHGATISQYAVLAALDQESGLSNAELARRAFITPQSMNENLRELEQRAWVIRHQHPDHGRILQTELTKAGRSVLRHCEAAVTAIEERMLAGLDAGQRRDLAVALRSCVTALGPAR</sequence>
<gene>
    <name evidence="2" type="ordered locus">Caci_4139</name>
</gene>
<evidence type="ECO:0000313" key="3">
    <source>
        <dbReference type="Proteomes" id="UP000000851"/>
    </source>
</evidence>
<dbReference type="InterPro" id="IPR036388">
    <property type="entry name" value="WH-like_DNA-bd_sf"/>
</dbReference>
<dbReference type="SUPFAM" id="SSF46785">
    <property type="entry name" value="Winged helix' DNA-binding domain"/>
    <property type="match status" value="1"/>
</dbReference>
<dbReference type="AlphaFoldDB" id="C7QGF8"/>
<accession>C7QGF8</accession>
<dbReference type="SMART" id="SM00347">
    <property type="entry name" value="HTH_MARR"/>
    <property type="match status" value="1"/>
</dbReference>
<dbReference type="Pfam" id="PF12802">
    <property type="entry name" value="MarR_2"/>
    <property type="match status" value="1"/>
</dbReference>
<dbReference type="Proteomes" id="UP000000851">
    <property type="component" value="Chromosome"/>
</dbReference>
<dbReference type="GO" id="GO:0006950">
    <property type="term" value="P:response to stress"/>
    <property type="evidence" value="ECO:0007669"/>
    <property type="project" value="TreeGrafter"/>
</dbReference>
<dbReference type="OrthoDB" id="3177763at2"/>
<dbReference type="eggNOG" id="COG1846">
    <property type="taxonomic scope" value="Bacteria"/>
</dbReference>
<dbReference type="HOGENOM" id="CLU_083287_4_4_11"/>
<keyword evidence="3" id="KW-1185">Reference proteome</keyword>
<dbReference type="PANTHER" id="PTHR33164">
    <property type="entry name" value="TRANSCRIPTIONAL REGULATOR, MARR FAMILY"/>
    <property type="match status" value="1"/>
</dbReference>
<dbReference type="Gene3D" id="1.10.10.10">
    <property type="entry name" value="Winged helix-like DNA-binding domain superfamily/Winged helix DNA-binding domain"/>
    <property type="match status" value="1"/>
</dbReference>
<feature type="domain" description="HTH marR-type" evidence="1">
    <location>
        <begin position="11"/>
        <end position="143"/>
    </location>
</feature>
<dbReference type="InParanoid" id="C7QGF8"/>
<reference evidence="2 3" key="1">
    <citation type="journal article" date="2009" name="Stand. Genomic Sci.">
        <title>Complete genome sequence of Catenulispora acidiphila type strain (ID 139908).</title>
        <authorList>
            <person name="Copeland A."/>
            <person name="Lapidus A."/>
            <person name="Glavina Del Rio T."/>
            <person name="Nolan M."/>
            <person name="Lucas S."/>
            <person name="Chen F."/>
            <person name="Tice H."/>
            <person name="Cheng J.F."/>
            <person name="Bruce D."/>
            <person name="Goodwin L."/>
            <person name="Pitluck S."/>
            <person name="Mikhailova N."/>
            <person name="Pati A."/>
            <person name="Ivanova N."/>
            <person name="Mavromatis K."/>
            <person name="Chen A."/>
            <person name="Palaniappan K."/>
            <person name="Chain P."/>
            <person name="Land M."/>
            <person name="Hauser L."/>
            <person name="Chang Y.J."/>
            <person name="Jeffries C.D."/>
            <person name="Chertkov O."/>
            <person name="Brettin T."/>
            <person name="Detter J.C."/>
            <person name="Han C."/>
            <person name="Ali Z."/>
            <person name="Tindall B.J."/>
            <person name="Goker M."/>
            <person name="Bristow J."/>
            <person name="Eisen J.A."/>
            <person name="Markowitz V."/>
            <person name="Hugenholtz P."/>
            <person name="Kyrpides N.C."/>
            <person name="Klenk H.P."/>
        </authorList>
    </citation>
    <scope>NUCLEOTIDE SEQUENCE [LARGE SCALE GENOMIC DNA]</scope>
    <source>
        <strain evidence="3">DSM 44928 / JCM 14897 / NBRC 102108 / NRRL B-24433 / ID139908</strain>
    </source>
</reference>
<name>C7QGF8_CATAD</name>
<evidence type="ECO:0000259" key="1">
    <source>
        <dbReference type="PROSITE" id="PS50995"/>
    </source>
</evidence>
<protein>
    <submittedName>
        <fullName evidence="2">Transcriptional regulator, MarR family</fullName>
    </submittedName>
</protein>
<dbReference type="EMBL" id="CP001700">
    <property type="protein sequence ID" value="ACU73003.1"/>
    <property type="molecule type" value="Genomic_DNA"/>
</dbReference>
<dbReference type="InterPro" id="IPR039422">
    <property type="entry name" value="MarR/SlyA-like"/>
</dbReference>
<dbReference type="GO" id="GO:0003700">
    <property type="term" value="F:DNA-binding transcription factor activity"/>
    <property type="evidence" value="ECO:0007669"/>
    <property type="project" value="InterPro"/>
</dbReference>
<dbReference type="FunCoup" id="C7QGF8">
    <property type="interactions" value="4"/>
</dbReference>
<dbReference type="InterPro" id="IPR000835">
    <property type="entry name" value="HTH_MarR-typ"/>
</dbReference>
<dbReference type="KEGG" id="cai:Caci_4139"/>
<evidence type="ECO:0000313" key="2">
    <source>
        <dbReference type="EMBL" id="ACU73003.1"/>
    </source>
</evidence>
<proteinExistence type="predicted"/>
<dbReference type="PROSITE" id="PS50995">
    <property type="entry name" value="HTH_MARR_2"/>
    <property type="match status" value="1"/>
</dbReference>
<dbReference type="InterPro" id="IPR036390">
    <property type="entry name" value="WH_DNA-bd_sf"/>
</dbReference>
<dbReference type="RefSeq" id="WP_015792732.1">
    <property type="nucleotide sequence ID" value="NC_013131.1"/>
</dbReference>
<organism evidence="2 3">
    <name type="scientific">Catenulispora acidiphila (strain DSM 44928 / JCM 14897 / NBRC 102108 / NRRL B-24433 / ID139908)</name>
    <dbReference type="NCBI Taxonomy" id="479433"/>
    <lineage>
        <taxon>Bacteria</taxon>
        <taxon>Bacillati</taxon>
        <taxon>Actinomycetota</taxon>
        <taxon>Actinomycetes</taxon>
        <taxon>Catenulisporales</taxon>
        <taxon>Catenulisporaceae</taxon>
        <taxon>Catenulispora</taxon>
    </lineage>
</organism>